<dbReference type="Gene3D" id="2.40.50.90">
    <property type="match status" value="4"/>
</dbReference>
<keyword evidence="2 4" id="KW-0863">Zinc-finger</keyword>
<feature type="domain" description="Tudor" evidence="9">
    <location>
        <begin position="518"/>
        <end position="579"/>
    </location>
</feature>
<feature type="domain" description="RING-type" evidence="7">
    <location>
        <begin position="30"/>
        <end position="81"/>
    </location>
</feature>
<dbReference type="Proteomes" id="UP001430953">
    <property type="component" value="Unassembled WGS sequence"/>
</dbReference>
<protein>
    <recommendedName>
        <fullName evidence="12">RING finger protein 17</fullName>
    </recommendedName>
</protein>
<feature type="compositionally biased region" description="Basic and acidic residues" evidence="6">
    <location>
        <begin position="441"/>
        <end position="450"/>
    </location>
</feature>
<dbReference type="Gene3D" id="3.30.160.60">
    <property type="entry name" value="Classic Zinc Finger"/>
    <property type="match status" value="1"/>
</dbReference>
<dbReference type="GO" id="GO:0005737">
    <property type="term" value="C:cytoplasm"/>
    <property type="evidence" value="ECO:0007669"/>
    <property type="project" value="UniProtKB-ARBA"/>
</dbReference>
<keyword evidence="3" id="KW-0862">Zinc</keyword>
<dbReference type="SUPFAM" id="SSF63748">
    <property type="entry name" value="Tudor/PWWP/MBT"/>
    <property type="match status" value="5"/>
</dbReference>
<dbReference type="InterPro" id="IPR035437">
    <property type="entry name" value="SNase_OB-fold_sf"/>
</dbReference>
<feature type="domain" description="Tudor" evidence="9">
    <location>
        <begin position="961"/>
        <end position="1020"/>
    </location>
</feature>
<sequence>MDIPSVKMSRKRQAPPCYRVPDIKLRNVICVCCKKKFYVPDLSNLNGMTNETLIPLLLDCGHPICDKCISIKIIKKCPSCNKNVVINNQNFHLPLNIYGLGLIISSNNRFLEYDDEQFLFCPNSCSQTRQISKQGNCHECGTQANINCPQCMVLYCYDCYSKIHGKALQNHTQIPIYDGTLSNPGVIFSRCSSKCSEMLKYFCKDCNMACCSNCTLCSHKMHDYVPISQKNETLLPELNETFVQIEETLLRVCETKEKIKSAISSNTDKIENRDDTEASISQHFAHLHGILQNMEANLINQLHKPNEGIKKNLADLKMQLQMQEEKLNLAMQIATYAKNTFHKIDIQSTITILKEMINVPCHLMYKDECTKNENVTFNVDDSIISAIENHCSVQVPSVSSYSLVKKDELPESYLMSSFTKKLRAMKLMQPLLVPPQSDTSITKKEEKEAVQDQENQNIKIEPESQQSCSKFKVEIVSIHNPSLFFIRKAATKSIFLQLEKDLMTYGENQTVDVETSLNIKQDDKCIVRQMKGEWFRGYVKAVNATKNGETYNVYYLDYGNEECNIPVSRVQRIPEHLEVLPPQAIQCSLHGVAPKSFHWTDASTNDFKKLLNEADCTVSVIESTSDILYVDLCFLPKNSNMGPQSMCTTMIVMDHARLNTCQSSNQILNSTYVYTEEDVIFNKKLIVKINVIQSPNEIYFIKAQRERKLMKLQNNLAEYYKHNTSVIKTPQEGLPCAVQLKDNNWYRGEITEIINETEVKVFFVDCGQTNIQHRDTLEEIPYEFTLLRAQSIKYSLMYIMPEPDGSWKPEATELIKAMTINSNCIFVYPQRKTIWGYSGIMYIDNQDVSRYLKEVGVVNYYHPKFKNRSNKKLLKPVYSSLDKSVETVNDFTILLDNTLTENNKSKDETSKDSFKVEVCIQRVTTPDCIFVAQTECATSITNLLDSMQKFYNNYISEKRDKWNEGTLCTAYSAKDKSYFRAKILKIKSPIQVDVYFYDVGIEETVTLNDIQALHPNFSKEKTYCFKVKLAGILPCGGSSIWPSLSCSTLSEIIRNNTGCKFYITKPVKEEFCDDAVPVELWVRQLKIPGPLAPAKVEINSINRMLVEAGVALPIKNYFVEADSTLAAEFKQQLENNCSFMPFEEDVKWNPKVMNENDTVNEMDNPLLFKNNTFCNTNNDMTTLNHHECTKLSEWLQPIEITEEVFYAIPTYVDNQCVVHLHSKNHNAIILQYIESKLQTYSKKIKINKEKQWKEGELCIAKYHYNQKWYRGKVVKVSEHTVQVKFVDYGNVEECEMDCLTDEIILTGIPIQCTKCVISGIKPEKSVWQIHDLDRFHALLVEKECKITVLQREDTHLLIAITLLQPWKCDFLVYVANHVKDTNVIIDRKEWNDSINSENKISLSWETTKDVVVEETLSEYDNSNVADTSNKSLLDTCKSNVTLNENMISGNMISLKTDKSLEDKQTSDIESISSIDTINLPKKLICSTPQLESEEEDCLFSYKQLIIPQKTKYIELILCCNRDPITSYAQLAENKDDIFSNELHNYYLQYTDIMAEIQTDTCRQPLIQNFEKNTPCIAKFTDDSWYRCIITNIEETSNPQYDKISLYYVDFGNHEEIMLDIFSNNYNLHVPKEEWLKLPAMAIKCTFWGLNFASDDIFLLASRLNEIYNQVVVARIKEIINGNNLVVEIYKDKTCEELFYANLIEEGLYKFEEAEKDSH</sequence>
<evidence type="ECO:0000313" key="11">
    <source>
        <dbReference type="Proteomes" id="UP001430953"/>
    </source>
</evidence>
<dbReference type="EMBL" id="JADYXP020000005">
    <property type="protein sequence ID" value="KAL0123515.1"/>
    <property type="molecule type" value="Genomic_DNA"/>
</dbReference>
<comment type="caution">
    <text evidence="10">The sequence shown here is derived from an EMBL/GenBank/DDBJ whole genome shotgun (WGS) entry which is preliminary data.</text>
</comment>
<evidence type="ECO:0000259" key="7">
    <source>
        <dbReference type="PROSITE" id="PS50089"/>
    </source>
</evidence>
<evidence type="ECO:0000259" key="9">
    <source>
        <dbReference type="PROSITE" id="PS50304"/>
    </source>
</evidence>
<evidence type="ECO:0000256" key="2">
    <source>
        <dbReference type="ARBA" id="ARBA00022771"/>
    </source>
</evidence>
<evidence type="ECO:0008006" key="12">
    <source>
        <dbReference type="Google" id="ProtNLM"/>
    </source>
</evidence>
<feature type="region of interest" description="Disordered" evidence="6">
    <location>
        <begin position="437"/>
        <end position="457"/>
    </location>
</feature>
<dbReference type="InterPro" id="IPR002999">
    <property type="entry name" value="Tudor"/>
</dbReference>
<dbReference type="Pfam" id="PF00567">
    <property type="entry name" value="TUDOR"/>
    <property type="match status" value="5"/>
</dbReference>
<feature type="coiled-coil region" evidence="5">
    <location>
        <begin position="306"/>
        <end position="333"/>
    </location>
</feature>
<evidence type="ECO:0000259" key="8">
    <source>
        <dbReference type="PROSITE" id="PS50119"/>
    </source>
</evidence>
<dbReference type="PROSITE" id="PS00518">
    <property type="entry name" value="ZF_RING_1"/>
    <property type="match status" value="1"/>
</dbReference>
<dbReference type="InterPro" id="IPR000315">
    <property type="entry name" value="Znf_B-box"/>
</dbReference>
<dbReference type="InterPro" id="IPR001841">
    <property type="entry name" value="Znf_RING"/>
</dbReference>
<feature type="domain" description="B box-type" evidence="8">
    <location>
        <begin position="132"/>
        <end position="176"/>
    </location>
</feature>
<gene>
    <name evidence="10" type="ORF">PUN28_005788</name>
</gene>
<dbReference type="SUPFAM" id="SSF57845">
    <property type="entry name" value="B-box zinc-binding domain"/>
    <property type="match status" value="1"/>
</dbReference>
<dbReference type="Gene3D" id="2.30.30.140">
    <property type="match status" value="5"/>
</dbReference>
<feature type="domain" description="Tudor" evidence="9">
    <location>
        <begin position="729"/>
        <end position="787"/>
    </location>
</feature>
<dbReference type="PANTHER" id="PTHR16442:SF1">
    <property type="entry name" value="RING FINGER PROTEIN 17"/>
    <property type="match status" value="1"/>
</dbReference>
<feature type="domain" description="Tudor" evidence="9">
    <location>
        <begin position="1568"/>
        <end position="1631"/>
    </location>
</feature>
<dbReference type="PROSITE" id="PS50089">
    <property type="entry name" value="ZF_RING_2"/>
    <property type="match status" value="1"/>
</dbReference>
<evidence type="ECO:0000256" key="5">
    <source>
        <dbReference type="SAM" id="Coils"/>
    </source>
</evidence>
<dbReference type="GO" id="GO:0008270">
    <property type="term" value="F:zinc ion binding"/>
    <property type="evidence" value="ECO:0007669"/>
    <property type="project" value="UniProtKB-KW"/>
</dbReference>
<evidence type="ECO:0000256" key="4">
    <source>
        <dbReference type="PROSITE-ProRule" id="PRU00024"/>
    </source>
</evidence>
<feature type="domain" description="B box-type" evidence="8">
    <location>
        <begin position="191"/>
        <end position="227"/>
    </location>
</feature>
<evidence type="ECO:0000313" key="10">
    <source>
        <dbReference type="EMBL" id="KAL0123515.1"/>
    </source>
</evidence>
<dbReference type="InterPro" id="IPR017907">
    <property type="entry name" value="Znf_RING_CS"/>
</dbReference>
<organism evidence="10 11">
    <name type="scientific">Cardiocondyla obscurior</name>
    <dbReference type="NCBI Taxonomy" id="286306"/>
    <lineage>
        <taxon>Eukaryota</taxon>
        <taxon>Metazoa</taxon>
        <taxon>Ecdysozoa</taxon>
        <taxon>Arthropoda</taxon>
        <taxon>Hexapoda</taxon>
        <taxon>Insecta</taxon>
        <taxon>Pterygota</taxon>
        <taxon>Neoptera</taxon>
        <taxon>Endopterygota</taxon>
        <taxon>Hymenoptera</taxon>
        <taxon>Apocrita</taxon>
        <taxon>Aculeata</taxon>
        <taxon>Formicoidea</taxon>
        <taxon>Formicidae</taxon>
        <taxon>Myrmicinae</taxon>
        <taxon>Cardiocondyla</taxon>
    </lineage>
</organism>
<keyword evidence="5" id="KW-0175">Coiled coil</keyword>
<feature type="domain" description="Tudor" evidence="9">
    <location>
        <begin position="1251"/>
        <end position="1309"/>
    </location>
</feature>
<evidence type="ECO:0000256" key="6">
    <source>
        <dbReference type="SAM" id="MobiDB-lite"/>
    </source>
</evidence>
<dbReference type="PROSITE" id="PS50119">
    <property type="entry name" value="ZF_BBOX"/>
    <property type="match status" value="2"/>
</dbReference>
<evidence type="ECO:0000256" key="1">
    <source>
        <dbReference type="ARBA" id="ARBA00022723"/>
    </source>
</evidence>
<dbReference type="SMART" id="SM00333">
    <property type="entry name" value="TUDOR"/>
    <property type="match status" value="5"/>
</dbReference>
<accession>A0AAW2G7C8</accession>
<evidence type="ECO:0000256" key="3">
    <source>
        <dbReference type="ARBA" id="ARBA00022833"/>
    </source>
</evidence>
<proteinExistence type="predicted"/>
<dbReference type="PROSITE" id="PS50304">
    <property type="entry name" value="TUDOR"/>
    <property type="match status" value="5"/>
</dbReference>
<keyword evidence="11" id="KW-1185">Reference proteome</keyword>
<reference evidence="10 11" key="1">
    <citation type="submission" date="2023-03" db="EMBL/GenBank/DDBJ databases">
        <title>High recombination rates correlate with genetic variation in Cardiocondyla obscurior ants.</title>
        <authorList>
            <person name="Errbii M."/>
        </authorList>
    </citation>
    <scope>NUCLEOTIDE SEQUENCE [LARGE SCALE GENOMIC DNA]</scope>
    <source>
        <strain evidence="10">Alpha-2009</strain>
        <tissue evidence="10">Whole body</tissue>
    </source>
</reference>
<keyword evidence="1" id="KW-0479">Metal-binding</keyword>
<dbReference type="PANTHER" id="PTHR16442">
    <property type="entry name" value="RING FINGER PROTEIN 17"/>
    <property type="match status" value="1"/>
</dbReference>
<dbReference type="SMART" id="SM00336">
    <property type="entry name" value="BBOX"/>
    <property type="match status" value="2"/>
</dbReference>
<name>A0AAW2G7C8_9HYME</name>